<comment type="caution">
    <text evidence="4">The sequence shown here is derived from an EMBL/GenBank/DDBJ whole genome shotgun (WGS) entry which is preliminary data.</text>
</comment>
<evidence type="ECO:0000256" key="1">
    <source>
        <dbReference type="ARBA" id="ARBA00008950"/>
    </source>
</evidence>
<dbReference type="EC" id="3.1.4.-" evidence="2"/>
<proteinExistence type="inferred from homology"/>
<gene>
    <name evidence="4" type="ORF">A3K52_05585</name>
</gene>
<comment type="cofactor">
    <cofactor evidence="2">
        <name>a divalent metal cation</name>
        <dbReference type="ChEBI" id="CHEBI:60240"/>
    </cofactor>
</comment>
<name>A0A1F7L261_9BACT</name>
<dbReference type="InterPro" id="IPR029052">
    <property type="entry name" value="Metallo-depent_PP-like"/>
</dbReference>
<dbReference type="GO" id="GO:0016787">
    <property type="term" value="F:hydrolase activity"/>
    <property type="evidence" value="ECO:0007669"/>
    <property type="project" value="UniProtKB-UniRule"/>
</dbReference>
<sequence length="169" mass="18826">MKIGVLSDTHDQRDNIAAAVKILNKHKVALTVHCGDWVSPFTQRFYQDLKCPIRGIFGNNDGDKYYHTVFAKKMKHNIEFAGTTLSLTVSGRKIFVYHGEDDAITESLVRSNIYDAVFHGHTHIATNKTIGKTLSLNPGTLIAYTREQIQGVSCAVYDTSSNTAIIIRI</sequence>
<keyword evidence="2" id="KW-0479">Metal-binding</keyword>
<dbReference type="InterPro" id="IPR000979">
    <property type="entry name" value="Phosphodiesterase_MJ0936/Vps29"/>
</dbReference>
<evidence type="ECO:0000313" key="5">
    <source>
        <dbReference type="Proteomes" id="UP000177050"/>
    </source>
</evidence>
<evidence type="ECO:0000313" key="4">
    <source>
        <dbReference type="EMBL" id="OGK74208.1"/>
    </source>
</evidence>
<protein>
    <recommendedName>
        <fullName evidence="2">Phosphoesterase</fullName>
        <ecNumber evidence="2">3.1.4.-</ecNumber>
    </recommendedName>
</protein>
<dbReference type="GO" id="GO:0046872">
    <property type="term" value="F:metal ion binding"/>
    <property type="evidence" value="ECO:0007669"/>
    <property type="project" value="UniProtKB-KW"/>
</dbReference>
<reference evidence="4 5" key="1">
    <citation type="journal article" date="2016" name="Nat. Commun.">
        <title>Thousands of microbial genomes shed light on interconnected biogeochemical processes in an aquifer system.</title>
        <authorList>
            <person name="Anantharaman K."/>
            <person name="Brown C.T."/>
            <person name="Hug L.A."/>
            <person name="Sharon I."/>
            <person name="Castelle C.J."/>
            <person name="Probst A.J."/>
            <person name="Thomas B.C."/>
            <person name="Singh A."/>
            <person name="Wilkins M.J."/>
            <person name="Karaoz U."/>
            <person name="Brodie E.L."/>
            <person name="Williams K.H."/>
            <person name="Hubbard S.S."/>
            <person name="Banfield J.F."/>
        </authorList>
    </citation>
    <scope>NUCLEOTIDE SEQUENCE [LARGE SCALE GENOMIC DNA]</scope>
</reference>
<dbReference type="InterPro" id="IPR053193">
    <property type="entry name" value="MetalloPDE_YfcE-like"/>
</dbReference>
<feature type="domain" description="Calcineurin-like phosphoesterase" evidence="3">
    <location>
        <begin position="1"/>
        <end position="161"/>
    </location>
</feature>
<dbReference type="InterPro" id="IPR041802">
    <property type="entry name" value="MPP_YfcE"/>
</dbReference>
<dbReference type="AlphaFoldDB" id="A0A1F7L261"/>
<evidence type="ECO:0000259" key="3">
    <source>
        <dbReference type="Pfam" id="PF12850"/>
    </source>
</evidence>
<dbReference type="PANTHER" id="PTHR43165">
    <property type="entry name" value="METALLOPHOSPHOESTERASE"/>
    <property type="match status" value="1"/>
</dbReference>
<dbReference type="NCBIfam" id="TIGR00040">
    <property type="entry name" value="yfcE"/>
    <property type="match status" value="1"/>
</dbReference>
<dbReference type="Proteomes" id="UP000177050">
    <property type="component" value="Unassembled WGS sequence"/>
</dbReference>
<dbReference type="EMBL" id="MGBR01000001">
    <property type="protein sequence ID" value="OGK74208.1"/>
    <property type="molecule type" value="Genomic_DNA"/>
</dbReference>
<evidence type="ECO:0000256" key="2">
    <source>
        <dbReference type="RuleBase" id="RU362039"/>
    </source>
</evidence>
<accession>A0A1F7L261</accession>
<dbReference type="PANTHER" id="PTHR43165:SF1">
    <property type="entry name" value="PHOSPHODIESTERASE MJ0936"/>
    <property type="match status" value="1"/>
</dbReference>
<dbReference type="Gene3D" id="3.60.21.10">
    <property type="match status" value="1"/>
</dbReference>
<dbReference type="CDD" id="cd00841">
    <property type="entry name" value="MPP_YfcE"/>
    <property type="match status" value="1"/>
</dbReference>
<dbReference type="SUPFAM" id="SSF56300">
    <property type="entry name" value="Metallo-dependent phosphatases"/>
    <property type="match status" value="1"/>
</dbReference>
<dbReference type="InterPro" id="IPR024654">
    <property type="entry name" value="Calcineurin-like_PHP_lpxH"/>
</dbReference>
<dbReference type="Pfam" id="PF12850">
    <property type="entry name" value="Metallophos_2"/>
    <property type="match status" value="1"/>
</dbReference>
<organism evidence="4 5">
    <name type="scientific">Candidatus Roizmanbacteria bacterium RIFOXYD1_FULL_38_12</name>
    <dbReference type="NCBI Taxonomy" id="1802093"/>
    <lineage>
        <taxon>Bacteria</taxon>
        <taxon>Candidatus Roizmaniibacteriota</taxon>
    </lineage>
</organism>
<comment type="similarity">
    <text evidence="1 2">Belongs to the metallophosphoesterase superfamily. YfcE family.</text>
</comment>